<keyword evidence="5" id="KW-0547">Nucleotide-binding</keyword>
<feature type="coiled-coil region" evidence="12">
    <location>
        <begin position="243"/>
        <end position="304"/>
    </location>
</feature>
<keyword evidence="11" id="KW-0539">Nucleus</keyword>
<dbReference type="InterPro" id="IPR003395">
    <property type="entry name" value="RecF/RecN/SMC_N"/>
</dbReference>
<accession>A0A0L6VHP0</accession>
<protein>
    <recommendedName>
        <fullName evidence="14">RecF/RecN/SMC N-terminal domain-containing protein</fullName>
    </recommendedName>
</protein>
<comment type="similarity">
    <text evidence="3">Belongs to the SMC family. SMC6 subfamily.</text>
</comment>
<dbReference type="GO" id="GO:0035861">
    <property type="term" value="C:site of double-strand break"/>
    <property type="evidence" value="ECO:0007669"/>
    <property type="project" value="TreeGrafter"/>
</dbReference>
<evidence type="ECO:0000313" key="15">
    <source>
        <dbReference type="EMBL" id="KNZ60273.1"/>
    </source>
</evidence>
<keyword evidence="4" id="KW-0158">Chromosome</keyword>
<dbReference type="GO" id="GO:0030915">
    <property type="term" value="C:Smc5-Smc6 complex"/>
    <property type="evidence" value="ECO:0007669"/>
    <property type="project" value="TreeGrafter"/>
</dbReference>
<keyword evidence="16" id="KW-1185">Reference proteome</keyword>
<dbReference type="Proteomes" id="UP000037035">
    <property type="component" value="Unassembled WGS sequence"/>
</dbReference>
<evidence type="ECO:0000256" key="5">
    <source>
        <dbReference type="ARBA" id="ARBA00022741"/>
    </source>
</evidence>
<dbReference type="Pfam" id="PF02463">
    <property type="entry name" value="SMC_N"/>
    <property type="match status" value="1"/>
</dbReference>
<dbReference type="GO" id="GO:0003697">
    <property type="term" value="F:single-stranded DNA binding"/>
    <property type="evidence" value="ECO:0007669"/>
    <property type="project" value="TreeGrafter"/>
</dbReference>
<evidence type="ECO:0000259" key="14">
    <source>
        <dbReference type="Pfam" id="PF02463"/>
    </source>
</evidence>
<dbReference type="PANTHER" id="PTHR19306:SF6">
    <property type="entry name" value="STRUCTURAL MAINTENANCE OF CHROMOSOMES PROTEIN 6"/>
    <property type="match status" value="1"/>
</dbReference>
<feature type="compositionally biased region" description="Polar residues" evidence="13">
    <location>
        <begin position="990"/>
        <end position="999"/>
    </location>
</feature>
<feature type="compositionally biased region" description="Basic and acidic residues" evidence="13">
    <location>
        <begin position="720"/>
        <end position="738"/>
    </location>
</feature>
<dbReference type="VEuPathDB" id="FungiDB:VP01_1582g3"/>
<dbReference type="InterPro" id="IPR027417">
    <property type="entry name" value="P-loop_NTPase"/>
</dbReference>
<evidence type="ECO:0000256" key="13">
    <source>
        <dbReference type="SAM" id="MobiDB-lite"/>
    </source>
</evidence>
<evidence type="ECO:0000256" key="3">
    <source>
        <dbReference type="ARBA" id="ARBA00006793"/>
    </source>
</evidence>
<evidence type="ECO:0000256" key="9">
    <source>
        <dbReference type="ARBA" id="ARBA00023172"/>
    </source>
</evidence>
<dbReference type="GO" id="GO:0016887">
    <property type="term" value="F:ATP hydrolysis activity"/>
    <property type="evidence" value="ECO:0007669"/>
    <property type="project" value="InterPro"/>
</dbReference>
<evidence type="ECO:0000256" key="8">
    <source>
        <dbReference type="ARBA" id="ARBA00023054"/>
    </source>
</evidence>
<dbReference type="SUPFAM" id="SSF52540">
    <property type="entry name" value="P-loop containing nucleoside triphosphate hydrolases"/>
    <property type="match status" value="1"/>
</dbReference>
<feature type="domain" description="RecF/RecN/SMC N-terminal" evidence="14">
    <location>
        <begin position="75"/>
        <end position="1078"/>
    </location>
</feature>
<dbReference type="OrthoDB" id="10072614at2759"/>
<comment type="subcellular location">
    <subcellularLocation>
        <location evidence="2">Chromosome</location>
    </subcellularLocation>
    <subcellularLocation>
        <location evidence="1">Nucleus</location>
    </subcellularLocation>
</comment>
<feature type="region of interest" description="Disordered" evidence="13">
    <location>
        <begin position="1"/>
        <end position="46"/>
    </location>
</feature>
<evidence type="ECO:0000256" key="6">
    <source>
        <dbReference type="ARBA" id="ARBA00022763"/>
    </source>
</evidence>
<keyword evidence="7" id="KW-0067">ATP-binding</keyword>
<proteinExistence type="inferred from homology"/>
<evidence type="ECO:0000256" key="1">
    <source>
        <dbReference type="ARBA" id="ARBA00004123"/>
    </source>
</evidence>
<evidence type="ECO:0000256" key="12">
    <source>
        <dbReference type="SAM" id="Coils"/>
    </source>
</evidence>
<keyword evidence="8 12" id="KW-0175">Coiled coil</keyword>
<sequence length="1102" mass="124500">MASQLSGVSHGDSPAKKRMRTHQDAHRQSSITIVEDGSGSEYEEDPDEDAYIQKAAHEQATQAPATGSVREAGSISKVILVQFMCHRYQVVELGPQINFVIGHNGSGKSAVLTAITLVLGAKATSTNRGSSLKSFIREGQNKAEVTLHLTNRGEEAFHPEIYGDEIIIERSISKDGASGFKIKSGRDHKIVSNKRDALQAILDHFMIQADNPLNVLNQDAAKKFLNASSSKQKYEFFIRGTQLQQLTDEYEEINANLVMSKTLLDKKREDLPELYERAKAASRNLKEVKEASQAQEKISQVQKELTWIYVAEAEVKRDLAAQALQDEERVLPKYEAKVHETEVKLATLADQIKTIEAEKAARNDDQLEAQRLQLVKRQRELVEQIRDINAEVREGHATLSKTDSDIAQQTRLIDEENAKSLRNTDSSRQQAIEQIGQLTSETTNLESRLIDVQRALSEANTMGIMKDEQVRNYDIRAKELSDQVTRSQHAIQEYASTQKNRLLLFGRGADQLKHAIESNNGWTEKPIGPLGAYIQVKDKSWQPVLETVLGGSLGSYMVVNERDERMLRGLMSKCGCTSSIIRSRRDLFDYSMGEPKPEHLTILRALKFEDEYVKRALINDLRIEKSILVEHRREGDPIMSKEPHERRNIDSCFTRDGYKVGGVSGGRAVRALHMYGGPPRLSNDDGSFLAEFCLSELHDKVAQLQNQIAEIKEQASSARAESHSAKDESHKLKSQERQVKDRLRKIQNMKDSIQDNLDQSASSNVSALEDIKRAKELSRQRDELHAQLIPIKAEQETLQHKINNRQQEEETLNFQLTTKITERVTVTEALKHFRDSLARQSLKISDARKALEAAEASLPETIAQAKEITGSDEIMRTTRSREKVIAELDSLTKVVKATENRHGKSLEEIETQYHEATLNYNKADKQIKEQSKSLKVLKVALSLRKERWIQFRTHIAVRAKMKFVTHLSKRGYTGKLNFNHNTQRLEIQVNTSEQESSQGKLKDPKALSGGEKSFSTISLLLTLWDAINCPIRCLDEFDVFMDEVNRRIAIRMMIDSAKEANDVQYVFITPNGLSFIQTGQETKIIKMQDPTRNHGTLAAGQE</sequence>
<keyword evidence="10" id="KW-0234">DNA repair</keyword>
<dbReference type="GO" id="GO:0000724">
    <property type="term" value="P:double-strand break repair via homologous recombination"/>
    <property type="evidence" value="ECO:0007669"/>
    <property type="project" value="TreeGrafter"/>
</dbReference>
<dbReference type="GO" id="GO:0005524">
    <property type="term" value="F:ATP binding"/>
    <property type="evidence" value="ECO:0007669"/>
    <property type="project" value="UniProtKB-KW"/>
</dbReference>
<dbReference type="EMBL" id="LAVV01006373">
    <property type="protein sequence ID" value="KNZ60273.1"/>
    <property type="molecule type" value="Genomic_DNA"/>
</dbReference>
<dbReference type="GO" id="GO:0003684">
    <property type="term" value="F:damaged DNA binding"/>
    <property type="evidence" value="ECO:0007669"/>
    <property type="project" value="TreeGrafter"/>
</dbReference>
<name>A0A0L6VHP0_9BASI</name>
<evidence type="ECO:0000256" key="10">
    <source>
        <dbReference type="ARBA" id="ARBA00023204"/>
    </source>
</evidence>
<dbReference type="AlphaFoldDB" id="A0A0L6VHP0"/>
<reference evidence="15 16" key="1">
    <citation type="submission" date="2015-08" db="EMBL/GenBank/DDBJ databases">
        <title>Next Generation Sequencing and Analysis of the Genome of Puccinia sorghi L Schw, the Causal Agent of Maize Common Rust.</title>
        <authorList>
            <person name="Rochi L."/>
            <person name="Burguener G."/>
            <person name="Darino M."/>
            <person name="Turjanski A."/>
            <person name="Kreff E."/>
            <person name="Dieguez M.J."/>
            <person name="Sacco F."/>
        </authorList>
    </citation>
    <scope>NUCLEOTIDE SEQUENCE [LARGE SCALE GENOMIC DNA]</scope>
    <source>
        <strain evidence="15 16">RO10H11247</strain>
    </source>
</reference>
<feature type="coiled-coil region" evidence="12">
    <location>
        <begin position="881"/>
        <end position="926"/>
    </location>
</feature>
<dbReference type="STRING" id="27349.A0A0L6VHP0"/>
<evidence type="ECO:0000256" key="11">
    <source>
        <dbReference type="ARBA" id="ARBA00023242"/>
    </source>
</evidence>
<dbReference type="Gene3D" id="3.40.50.300">
    <property type="entry name" value="P-loop containing nucleotide triphosphate hydrolases"/>
    <property type="match status" value="2"/>
</dbReference>
<organism evidence="15 16">
    <name type="scientific">Puccinia sorghi</name>
    <dbReference type="NCBI Taxonomy" id="27349"/>
    <lineage>
        <taxon>Eukaryota</taxon>
        <taxon>Fungi</taxon>
        <taxon>Dikarya</taxon>
        <taxon>Basidiomycota</taxon>
        <taxon>Pucciniomycotina</taxon>
        <taxon>Pucciniomycetes</taxon>
        <taxon>Pucciniales</taxon>
        <taxon>Pucciniaceae</taxon>
        <taxon>Puccinia</taxon>
    </lineage>
</organism>
<feature type="region of interest" description="Disordered" evidence="13">
    <location>
        <begin position="713"/>
        <end position="738"/>
    </location>
</feature>
<gene>
    <name evidence="15" type="ORF">VP01_1582g3</name>
</gene>
<evidence type="ECO:0000256" key="2">
    <source>
        <dbReference type="ARBA" id="ARBA00004286"/>
    </source>
</evidence>
<dbReference type="PANTHER" id="PTHR19306">
    <property type="entry name" value="STRUCTURAL MAINTENANCE OF CHROMOSOMES 5,6 SMC5, SMC6"/>
    <property type="match status" value="1"/>
</dbReference>
<keyword evidence="6" id="KW-0227">DNA damage</keyword>
<evidence type="ECO:0000313" key="16">
    <source>
        <dbReference type="Proteomes" id="UP000037035"/>
    </source>
</evidence>
<keyword evidence="9" id="KW-0233">DNA recombination</keyword>
<comment type="caution">
    <text evidence="15">The sequence shown here is derived from an EMBL/GenBank/DDBJ whole genome shotgun (WGS) entry which is preliminary data.</text>
</comment>
<dbReference type="GO" id="GO:0005634">
    <property type="term" value="C:nucleus"/>
    <property type="evidence" value="ECO:0007669"/>
    <property type="project" value="UniProtKB-SubCell"/>
</dbReference>
<feature type="region of interest" description="Disordered" evidence="13">
    <location>
        <begin position="990"/>
        <end position="1010"/>
    </location>
</feature>
<evidence type="ECO:0000256" key="4">
    <source>
        <dbReference type="ARBA" id="ARBA00022454"/>
    </source>
</evidence>
<evidence type="ECO:0000256" key="7">
    <source>
        <dbReference type="ARBA" id="ARBA00022840"/>
    </source>
</evidence>